<evidence type="ECO:0000313" key="4">
    <source>
        <dbReference type="EMBL" id="OPJ75885.1"/>
    </source>
</evidence>
<evidence type="ECO:0000313" key="5">
    <source>
        <dbReference type="Proteomes" id="UP000190648"/>
    </source>
</evidence>
<feature type="region of interest" description="Disordered" evidence="1">
    <location>
        <begin position="28"/>
        <end position="62"/>
    </location>
</feature>
<keyword evidence="2" id="KW-1133">Transmembrane helix</keyword>
<keyword evidence="3" id="KW-0732">Signal</keyword>
<organism evidence="4 5">
    <name type="scientific">Patagioenas fasciata monilis</name>
    <dbReference type="NCBI Taxonomy" id="372326"/>
    <lineage>
        <taxon>Eukaryota</taxon>
        <taxon>Metazoa</taxon>
        <taxon>Chordata</taxon>
        <taxon>Craniata</taxon>
        <taxon>Vertebrata</taxon>
        <taxon>Euteleostomi</taxon>
        <taxon>Archelosauria</taxon>
        <taxon>Archosauria</taxon>
        <taxon>Dinosauria</taxon>
        <taxon>Saurischia</taxon>
        <taxon>Theropoda</taxon>
        <taxon>Coelurosauria</taxon>
        <taxon>Aves</taxon>
        <taxon>Neognathae</taxon>
        <taxon>Neoaves</taxon>
        <taxon>Columbimorphae</taxon>
        <taxon>Columbiformes</taxon>
        <taxon>Columbidae</taxon>
        <taxon>Patagioenas</taxon>
    </lineage>
</organism>
<evidence type="ECO:0000256" key="1">
    <source>
        <dbReference type="SAM" id="MobiDB-lite"/>
    </source>
</evidence>
<keyword evidence="2" id="KW-0812">Transmembrane</keyword>
<dbReference type="PROSITE" id="PS51257">
    <property type="entry name" value="PROKAR_LIPOPROTEIN"/>
    <property type="match status" value="1"/>
</dbReference>
<name>A0A1V4JV03_PATFA</name>
<evidence type="ECO:0000256" key="2">
    <source>
        <dbReference type="SAM" id="Phobius"/>
    </source>
</evidence>
<sequence>MTMYKTIPTFILLFTGCLHTNMNVAADTPSPTSSLPTAEATQAPERKIPPHESNPDSSLLTPKDTQVAGISMTVVFLCILVIIGACCVWKKSKGSLVENNSDPCGEPGVALQDFQRLRTNASGLLEAHYANSGSAVA</sequence>
<feature type="compositionally biased region" description="Polar residues" evidence="1">
    <location>
        <begin position="28"/>
        <end position="40"/>
    </location>
</feature>
<keyword evidence="2" id="KW-0472">Membrane</keyword>
<accession>A0A1V4JV03</accession>
<comment type="caution">
    <text evidence="4">The sequence shown here is derived from an EMBL/GenBank/DDBJ whole genome shotgun (WGS) entry which is preliminary data.</text>
</comment>
<keyword evidence="5" id="KW-1185">Reference proteome</keyword>
<dbReference type="Proteomes" id="UP000190648">
    <property type="component" value="Unassembled WGS sequence"/>
</dbReference>
<feature type="signal peptide" evidence="3">
    <location>
        <begin position="1"/>
        <end position="26"/>
    </location>
</feature>
<dbReference type="AlphaFoldDB" id="A0A1V4JV03"/>
<feature type="compositionally biased region" description="Basic and acidic residues" evidence="1">
    <location>
        <begin position="44"/>
        <end position="54"/>
    </location>
</feature>
<gene>
    <name evidence="4" type="ORF">AV530_012026</name>
</gene>
<feature type="chain" id="PRO_5012934737" evidence="3">
    <location>
        <begin position="27"/>
        <end position="137"/>
    </location>
</feature>
<dbReference type="OrthoDB" id="9219392at2759"/>
<feature type="transmembrane region" description="Helical" evidence="2">
    <location>
        <begin position="67"/>
        <end position="89"/>
    </location>
</feature>
<dbReference type="EMBL" id="LSYS01006159">
    <property type="protein sequence ID" value="OPJ75885.1"/>
    <property type="molecule type" value="Genomic_DNA"/>
</dbReference>
<proteinExistence type="predicted"/>
<reference evidence="4 5" key="1">
    <citation type="submission" date="2016-02" db="EMBL/GenBank/DDBJ databases">
        <title>Band-tailed pigeon sequencing and assembly.</title>
        <authorList>
            <person name="Soares A.E."/>
            <person name="Novak B.J."/>
            <person name="Rice E.S."/>
            <person name="O'Connell B."/>
            <person name="Chang D."/>
            <person name="Weber S."/>
            <person name="Shapiro B."/>
        </authorList>
    </citation>
    <scope>NUCLEOTIDE SEQUENCE [LARGE SCALE GENOMIC DNA]</scope>
    <source>
        <strain evidence="4">BTP2013</strain>
        <tissue evidence="4">Blood</tissue>
    </source>
</reference>
<protein>
    <submittedName>
        <fullName evidence="4">Uncharacterized protein</fullName>
    </submittedName>
</protein>
<evidence type="ECO:0000256" key="3">
    <source>
        <dbReference type="SAM" id="SignalP"/>
    </source>
</evidence>